<keyword evidence="3" id="KW-1185">Reference proteome</keyword>
<reference evidence="2 3" key="1">
    <citation type="submission" date="2020-07" db="EMBL/GenBank/DDBJ databases">
        <title>Comparative genomics of pyrophilous fungi reveals a link between fire events and developmental genes.</title>
        <authorList>
            <consortium name="DOE Joint Genome Institute"/>
            <person name="Steindorff A.S."/>
            <person name="Carver A."/>
            <person name="Calhoun S."/>
            <person name="Stillman K."/>
            <person name="Liu H."/>
            <person name="Lipzen A."/>
            <person name="Pangilinan J."/>
            <person name="Labutti K."/>
            <person name="Bruns T.D."/>
            <person name="Grigoriev I.V."/>
        </authorList>
    </citation>
    <scope>NUCLEOTIDE SEQUENCE [LARGE SCALE GENOMIC DNA]</scope>
    <source>
        <strain evidence="2 3">CBS 144469</strain>
    </source>
</reference>
<organism evidence="2 3">
    <name type="scientific">Ephemerocybe angulata</name>
    <dbReference type="NCBI Taxonomy" id="980116"/>
    <lineage>
        <taxon>Eukaryota</taxon>
        <taxon>Fungi</taxon>
        <taxon>Dikarya</taxon>
        <taxon>Basidiomycota</taxon>
        <taxon>Agaricomycotina</taxon>
        <taxon>Agaricomycetes</taxon>
        <taxon>Agaricomycetidae</taxon>
        <taxon>Agaricales</taxon>
        <taxon>Agaricineae</taxon>
        <taxon>Psathyrellaceae</taxon>
        <taxon>Ephemerocybe</taxon>
    </lineage>
</organism>
<feature type="compositionally biased region" description="Polar residues" evidence="1">
    <location>
        <begin position="170"/>
        <end position="179"/>
    </location>
</feature>
<evidence type="ECO:0000313" key="2">
    <source>
        <dbReference type="EMBL" id="KAF6742736.1"/>
    </source>
</evidence>
<sequence>MALPGWANPQVSHQYKPFWKKLYSIYLNEYPLINTLFPGLTVQSLELGADDQVPKGSRSASELQCSEQEGCRYHPRQSPQSIYTPRARGPKAYEVFAKLNPELVSGVHEACCEEQSLGGKRKIGARHAICKELYLRATEEQLKAVDEHIEKYVNKKEDDNDPTPKDRQQYMPSSNLIED</sequence>
<dbReference type="AlphaFoldDB" id="A0A8H6HAQ1"/>
<protein>
    <submittedName>
        <fullName evidence="2">Uncharacterized protein</fullName>
    </submittedName>
</protein>
<accession>A0A8H6HAQ1</accession>
<dbReference type="Proteomes" id="UP000521943">
    <property type="component" value="Unassembled WGS sequence"/>
</dbReference>
<comment type="caution">
    <text evidence="2">The sequence shown here is derived from an EMBL/GenBank/DDBJ whole genome shotgun (WGS) entry which is preliminary data.</text>
</comment>
<proteinExistence type="predicted"/>
<feature type="region of interest" description="Disordered" evidence="1">
    <location>
        <begin position="153"/>
        <end position="179"/>
    </location>
</feature>
<evidence type="ECO:0000313" key="3">
    <source>
        <dbReference type="Proteomes" id="UP000521943"/>
    </source>
</evidence>
<feature type="compositionally biased region" description="Basic and acidic residues" evidence="1">
    <location>
        <begin position="153"/>
        <end position="168"/>
    </location>
</feature>
<gene>
    <name evidence="2" type="ORF">DFP72DRAFT_860107</name>
</gene>
<evidence type="ECO:0000256" key="1">
    <source>
        <dbReference type="SAM" id="MobiDB-lite"/>
    </source>
</evidence>
<name>A0A8H6HAQ1_9AGAR</name>
<dbReference type="EMBL" id="JACGCI010000173">
    <property type="protein sequence ID" value="KAF6742736.1"/>
    <property type="molecule type" value="Genomic_DNA"/>
</dbReference>